<name>A0ABN1RZK2_9ACTN</name>
<dbReference type="Proteomes" id="UP001500665">
    <property type="component" value="Unassembled WGS sequence"/>
</dbReference>
<comment type="caution">
    <text evidence="1">The sequence shown here is derived from an EMBL/GenBank/DDBJ whole genome shotgun (WGS) entry which is preliminary data.</text>
</comment>
<organism evidence="1 2">
    <name type="scientific">Actinocorallia libanotica</name>
    <dbReference type="NCBI Taxonomy" id="46162"/>
    <lineage>
        <taxon>Bacteria</taxon>
        <taxon>Bacillati</taxon>
        <taxon>Actinomycetota</taxon>
        <taxon>Actinomycetes</taxon>
        <taxon>Streptosporangiales</taxon>
        <taxon>Thermomonosporaceae</taxon>
        <taxon>Actinocorallia</taxon>
    </lineage>
</organism>
<sequence length="241" mass="26099">MTDSHIPEPLRDCLAEEIPEAVRQVFSAAKALSAAGQLQKIEEALRYVTLANHLADLALAAHDQAEMATYTREAAQYAAQAARVTVKAAADPEGSAPWTTFATVQLTLLAKRSAALTRRAMIVRDTLTTAQMMDEAALVANAAGAALNATAMVLREMARLSPPAQETTADRPRRPGRTAAGLTRLAAAVLPAGYRARYAEEWLGLLWELPTRRQRARHLLSVLAGAPRQAYVLRRPLRKTA</sequence>
<evidence type="ECO:0000313" key="2">
    <source>
        <dbReference type="Proteomes" id="UP001500665"/>
    </source>
</evidence>
<dbReference type="EMBL" id="BAAAHH010000057">
    <property type="protein sequence ID" value="GAA0968608.1"/>
    <property type="molecule type" value="Genomic_DNA"/>
</dbReference>
<dbReference type="RefSeq" id="WP_344247153.1">
    <property type="nucleotide sequence ID" value="NZ_BAAAHH010000057.1"/>
</dbReference>
<accession>A0ABN1RZK2</accession>
<reference evidence="1 2" key="1">
    <citation type="journal article" date="2019" name="Int. J. Syst. Evol. Microbiol.">
        <title>The Global Catalogue of Microorganisms (GCM) 10K type strain sequencing project: providing services to taxonomists for standard genome sequencing and annotation.</title>
        <authorList>
            <consortium name="The Broad Institute Genomics Platform"/>
            <consortium name="The Broad Institute Genome Sequencing Center for Infectious Disease"/>
            <person name="Wu L."/>
            <person name="Ma J."/>
        </authorList>
    </citation>
    <scope>NUCLEOTIDE SEQUENCE [LARGE SCALE GENOMIC DNA]</scope>
    <source>
        <strain evidence="1 2">JCM 10696</strain>
    </source>
</reference>
<keyword evidence="2" id="KW-1185">Reference proteome</keyword>
<evidence type="ECO:0000313" key="1">
    <source>
        <dbReference type="EMBL" id="GAA0968608.1"/>
    </source>
</evidence>
<evidence type="ECO:0008006" key="3">
    <source>
        <dbReference type="Google" id="ProtNLM"/>
    </source>
</evidence>
<gene>
    <name evidence="1" type="ORF">GCM10009550_74270</name>
</gene>
<proteinExistence type="predicted"/>
<protein>
    <recommendedName>
        <fullName evidence="3">DUF222 domain-containing protein</fullName>
    </recommendedName>
</protein>